<dbReference type="RefSeq" id="WP_136531266.1">
    <property type="nucleotide sequence ID" value="NZ_STGX01000015.1"/>
</dbReference>
<accession>A0A4S8PD76</accession>
<dbReference type="Proteomes" id="UP000305792">
    <property type="component" value="Unassembled WGS sequence"/>
</dbReference>
<dbReference type="OrthoDB" id="5197819at2"/>
<evidence type="ECO:0000313" key="1">
    <source>
        <dbReference type="EMBL" id="THV26189.1"/>
    </source>
</evidence>
<protein>
    <recommendedName>
        <fullName evidence="3">CopG family transcriptional regulator</fullName>
    </recommendedName>
</protein>
<evidence type="ECO:0000313" key="2">
    <source>
        <dbReference type="Proteomes" id="UP000305792"/>
    </source>
</evidence>
<keyword evidence="2" id="KW-1185">Reference proteome</keyword>
<organism evidence="1 2">
    <name type="scientific">Glycomyces paridis</name>
    <dbReference type="NCBI Taxonomy" id="2126555"/>
    <lineage>
        <taxon>Bacteria</taxon>
        <taxon>Bacillati</taxon>
        <taxon>Actinomycetota</taxon>
        <taxon>Actinomycetes</taxon>
        <taxon>Glycomycetales</taxon>
        <taxon>Glycomycetaceae</taxon>
        <taxon>Glycomyces</taxon>
    </lineage>
</organism>
<dbReference type="EMBL" id="STGX01000015">
    <property type="protein sequence ID" value="THV26189.1"/>
    <property type="molecule type" value="Genomic_DNA"/>
</dbReference>
<proteinExistence type="predicted"/>
<dbReference type="AlphaFoldDB" id="A0A4S8PD76"/>
<sequence length="73" mass="7966">MTRHNIHVSDQVWQIAAESGDASAYIEAAVKARHLKELRDGGNTIVGAMPQTDVDDWTNLGMSSADDAREGRK</sequence>
<comment type="caution">
    <text evidence="1">The sequence shown here is derived from an EMBL/GenBank/DDBJ whole genome shotgun (WGS) entry which is preliminary data.</text>
</comment>
<gene>
    <name evidence="1" type="ORF">E9998_18975</name>
</gene>
<name>A0A4S8PD76_9ACTN</name>
<evidence type="ECO:0008006" key="3">
    <source>
        <dbReference type="Google" id="ProtNLM"/>
    </source>
</evidence>
<reference evidence="1 2" key="1">
    <citation type="journal article" date="2018" name="Int. J. Syst. Evol. Microbiol.">
        <title>Glycomyces paridis sp. nov., isolated from the medicinal plant Paris polyphylla.</title>
        <authorList>
            <person name="Fang X.M."/>
            <person name="Bai J.L."/>
            <person name="Su J."/>
            <person name="Zhao L.L."/>
            <person name="Liu H.Y."/>
            <person name="Ma B.P."/>
            <person name="Zhang Y.Q."/>
            <person name="Yu L.Y."/>
        </authorList>
    </citation>
    <scope>NUCLEOTIDE SEQUENCE [LARGE SCALE GENOMIC DNA]</scope>
    <source>
        <strain evidence="1 2">CPCC 204357</strain>
    </source>
</reference>